<keyword evidence="2" id="KW-1185">Reference proteome</keyword>
<dbReference type="Proteomes" id="UP000499080">
    <property type="component" value="Unassembled WGS sequence"/>
</dbReference>
<comment type="caution">
    <text evidence="1">The sequence shown here is derived from an EMBL/GenBank/DDBJ whole genome shotgun (WGS) entry which is preliminary data.</text>
</comment>
<organism evidence="1 2">
    <name type="scientific">Araneus ventricosus</name>
    <name type="common">Orbweaver spider</name>
    <name type="synonym">Epeira ventricosa</name>
    <dbReference type="NCBI Taxonomy" id="182803"/>
    <lineage>
        <taxon>Eukaryota</taxon>
        <taxon>Metazoa</taxon>
        <taxon>Ecdysozoa</taxon>
        <taxon>Arthropoda</taxon>
        <taxon>Chelicerata</taxon>
        <taxon>Arachnida</taxon>
        <taxon>Araneae</taxon>
        <taxon>Araneomorphae</taxon>
        <taxon>Entelegynae</taxon>
        <taxon>Araneoidea</taxon>
        <taxon>Araneidae</taxon>
        <taxon>Araneus</taxon>
    </lineage>
</organism>
<evidence type="ECO:0000313" key="1">
    <source>
        <dbReference type="EMBL" id="GBN02543.1"/>
    </source>
</evidence>
<evidence type="ECO:0000313" key="2">
    <source>
        <dbReference type="Proteomes" id="UP000499080"/>
    </source>
</evidence>
<accession>A0A4Y2KMB2</accession>
<dbReference type="AlphaFoldDB" id="A0A4Y2KMB2"/>
<sequence length="82" mass="9087">MIKNVGKLFRLEVVSIRCPLKGPEFFCPYDICRYSGSTAPSTTEPNKGRQPPALGIPSLGAYLGASRNLYAQAHHRDSDHRK</sequence>
<reference evidence="1 2" key="1">
    <citation type="journal article" date="2019" name="Sci. Rep.">
        <title>Orb-weaving spider Araneus ventricosus genome elucidates the spidroin gene catalogue.</title>
        <authorList>
            <person name="Kono N."/>
            <person name="Nakamura H."/>
            <person name="Ohtoshi R."/>
            <person name="Moran D.A.P."/>
            <person name="Shinohara A."/>
            <person name="Yoshida Y."/>
            <person name="Fujiwara M."/>
            <person name="Mori M."/>
            <person name="Tomita M."/>
            <person name="Arakawa K."/>
        </authorList>
    </citation>
    <scope>NUCLEOTIDE SEQUENCE [LARGE SCALE GENOMIC DNA]</scope>
</reference>
<protein>
    <submittedName>
        <fullName evidence="1">Uncharacterized protein</fullName>
    </submittedName>
</protein>
<gene>
    <name evidence="1" type="ORF">AVEN_89511_1</name>
</gene>
<proteinExistence type="predicted"/>
<name>A0A4Y2KMB2_ARAVE</name>
<dbReference type="EMBL" id="BGPR01004712">
    <property type="protein sequence ID" value="GBN02543.1"/>
    <property type="molecule type" value="Genomic_DNA"/>
</dbReference>